<feature type="transmembrane region" description="Helical" evidence="12">
    <location>
        <begin position="226"/>
        <end position="253"/>
    </location>
</feature>
<feature type="transmembrane region" description="Helical" evidence="12">
    <location>
        <begin position="194"/>
        <end position="214"/>
    </location>
</feature>
<evidence type="ECO:0000256" key="12">
    <source>
        <dbReference type="HAMAP-Rule" id="MF_01844"/>
    </source>
</evidence>
<dbReference type="PROSITE" id="PS51352">
    <property type="entry name" value="THIOREDOXIN_2"/>
    <property type="match status" value="1"/>
</dbReference>
<dbReference type="HAMAP" id="MF_01844">
    <property type="entry name" value="NhaA"/>
    <property type="match status" value="1"/>
</dbReference>
<evidence type="ECO:0000256" key="8">
    <source>
        <dbReference type="ARBA" id="ARBA00023053"/>
    </source>
</evidence>
<dbReference type="InterPro" id="IPR013766">
    <property type="entry name" value="Thioredoxin_domain"/>
</dbReference>
<evidence type="ECO:0000256" key="9">
    <source>
        <dbReference type="ARBA" id="ARBA00023065"/>
    </source>
</evidence>
<keyword evidence="11 12" id="KW-0739">Sodium transport</keyword>
<feature type="transmembrane region" description="Helical" evidence="12">
    <location>
        <begin position="29"/>
        <end position="47"/>
    </location>
</feature>
<feature type="transmembrane region" description="Helical" evidence="12">
    <location>
        <begin position="112"/>
        <end position="130"/>
    </location>
</feature>
<dbReference type="InterPro" id="IPR004670">
    <property type="entry name" value="NhaA"/>
</dbReference>
<evidence type="ECO:0000256" key="3">
    <source>
        <dbReference type="ARBA" id="ARBA00022448"/>
    </source>
</evidence>
<dbReference type="Pfam" id="PF21274">
    <property type="entry name" value="Rng_hyd_C"/>
    <property type="match status" value="1"/>
</dbReference>
<comment type="similarity">
    <text evidence="12">Belongs to the NhaA Na(+)/H(+) (TC 2.A.33) antiporter family.</text>
</comment>
<evidence type="ECO:0000313" key="14">
    <source>
        <dbReference type="EMBL" id="WNM39004.1"/>
    </source>
</evidence>
<organism evidence="14 15">
    <name type="scientific">Micromonospora halotolerans</name>
    <dbReference type="NCBI Taxonomy" id="709879"/>
    <lineage>
        <taxon>Bacteria</taxon>
        <taxon>Bacillati</taxon>
        <taxon>Actinomycetota</taxon>
        <taxon>Actinomycetes</taxon>
        <taxon>Micromonosporales</taxon>
        <taxon>Micromonosporaceae</taxon>
        <taxon>Micromonospora</taxon>
    </lineage>
</organism>
<dbReference type="Pfam" id="PF06965">
    <property type="entry name" value="Na_H_antiport_1"/>
    <property type="match status" value="1"/>
</dbReference>
<sequence length="723" mass="77026">MTETKMSGRTIWKRNPAAPLQAFLRTESGSAGVLVAAIVAALLWANIDLGSYEALWRTQLSLRLGHLELSRDLHTWINSGLMTLFFLVVGLETRREFDLGDLRDRRRFVLPAVAGLIGMLIPVLIFLLINHGGLGAHGWGVAMSTDTALALGLLALLGRGVPDQVRIFLLTVFVVDDLIALIVIALVYSDDIKMMPIVVAVAAFAVMLAVRAAGVRRGSAYAPVAIVMWGALLVSGVDPVVAGLAIGLTAFAYSPGRAELEQLSGLFRSFREQPTPKLARTASIGLANTLSPNDRLRRIYHPWSSYLIVPLFGLANAGVSIDGSFLAQAFASPVTWGVLLGYVVGKPLAVIGTSAGLTWISHGRIRPAVGWAGVLGSGTIAGVSFTVSLLIASLAFTGDQLAEAKVGVLSAAIVSSALTWTAFRLTNMLPKDKRTRALFGDMTELLDLIPDVDETQDHVRGPADASVTLVQYGDFQCPYCGKAEPVVRELLGHADLRFVWRHLPLPDVHPQARLAAEGAEAAAAQGKFWQMHDLLLDHQDKLNITDLITYAGDLGLDQERFHEDLTSHAHAGRIDSDIDSADNSGVSGTPTFFINGRRHYGAYDIATLTAAVRMARTRARLTAPNADDQALRRPGVAPGRHAAYLVRPDGYVGYRAGGTDLTGPRASMRRWFGPRTLEDVHATASDASADTGAERAVARAGDAGAALDAAESGTSGCAGSCSA</sequence>
<dbReference type="NCBIfam" id="TIGR00773">
    <property type="entry name" value="NhaA"/>
    <property type="match status" value="1"/>
</dbReference>
<feature type="transmembrane region" description="Helical" evidence="12">
    <location>
        <begin position="73"/>
        <end position="91"/>
    </location>
</feature>
<dbReference type="Gene3D" id="3.40.30.10">
    <property type="entry name" value="Glutaredoxin"/>
    <property type="match status" value="1"/>
</dbReference>
<comment type="similarity">
    <text evidence="2">In the N-terminal section; belongs to the NhaA Na(+)/H(+) (TC 2.A.33) antiporter family.</text>
</comment>
<evidence type="ECO:0000256" key="5">
    <source>
        <dbReference type="ARBA" id="ARBA00022475"/>
    </source>
</evidence>
<comment type="function">
    <text evidence="12">Na(+)/H(+) antiporter that extrudes sodium in exchange for external protons.</text>
</comment>
<proteinExistence type="inferred from homology"/>
<reference evidence="14 15" key="1">
    <citation type="submission" date="2023-09" db="EMBL/GenBank/DDBJ databases">
        <title>Micromonospora halotolerans DSM 45598 genome sequence.</title>
        <authorList>
            <person name="Mo P."/>
        </authorList>
    </citation>
    <scope>NUCLEOTIDE SEQUENCE [LARGE SCALE GENOMIC DNA]</scope>
    <source>
        <strain evidence="14 15">DSM 45598</strain>
    </source>
</reference>
<keyword evidence="5 12" id="KW-1003">Cell membrane</keyword>
<keyword evidence="10 12" id="KW-0472">Membrane</keyword>
<keyword evidence="4 12" id="KW-0050">Antiport</keyword>
<keyword evidence="3 12" id="KW-0813">Transport</keyword>
<dbReference type="Pfam" id="PF13462">
    <property type="entry name" value="Thioredoxin_4"/>
    <property type="match status" value="1"/>
</dbReference>
<evidence type="ECO:0000256" key="10">
    <source>
        <dbReference type="ARBA" id="ARBA00023136"/>
    </source>
</evidence>
<feature type="transmembrane region" description="Helical" evidence="12">
    <location>
        <begin position="408"/>
        <end position="426"/>
    </location>
</feature>
<evidence type="ECO:0000256" key="1">
    <source>
        <dbReference type="ARBA" id="ARBA00004429"/>
    </source>
</evidence>
<keyword evidence="6 12" id="KW-0812">Transmembrane</keyword>
<comment type="subcellular location">
    <subcellularLocation>
        <location evidence="1">Cell inner membrane</location>
        <topology evidence="1">Multi-pass membrane protein</topology>
    </subcellularLocation>
    <subcellularLocation>
        <location evidence="12">Cell membrane</location>
        <topology evidence="12">Multi-pass membrane protein</topology>
    </subcellularLocation>
</comment>
<evidence type="ECO:0000313" key="15">
    <source>
        <dbReference type="Proteomes" id="UP001303001"/>
    </source>
</evidence>
<keyword evidence="7 12" id="KW-1133">Transmembrane helix</keyword>
<dbReference type="SUPFAM" id="SSF52833">
    <property type="entry name" value="Thioredoxin-like"/>
    <property type="match status" value="1"/>
</dbReference>
<evidence type="ECO:0000256" key="2">
    <source>
        <dbReference type="ARBA" id="ARBA00007006"/>
    </source>
</evidence>
<gene>
    <name evidence="12 14" type="primary">nhaA</name>
    <name evidence="14" type="ORF">RMN56_28365</name>
</gene>
<accession>A0ABY9ZUQ3</accession>
<evidence type="ECO:0000256" key="11">
    <source>
        <dbReference type="ARBA" id="ARBA00023201"/>
    </source>
</evidence>
<keyword evidence="15" id="KW-1185">Reference proteome</keyword>
<name>A0ABY9ZUQ3_9ACTN</name>
<protein>
    <recommendedName>
        <fullName evidence="12">Na(+)/H(+) antiporter NhaA</fullName>
    </recommendedName>
    <alternativeName>
        <fullName evidence="12">Sodium/proton antiporter NhaA</fullName>
    </alternativeName>
</protein>
<dbReference type="InterPro" id="IPR036249">
    <property type="entry name" value="Thioredoxin-like_sf"/>
</dbReference>
<keyword evidence="8 12" id="KW-0915">Sodium</keyword>
<evidence type="ECO:0000259" key="13">
    <source>
        <dbReference type="PROSITE" id="PS51352"/>
    </source>
</evidence>
<evidence type="ECO:0000256" key="6">
    <source>
        <dbReference type="ARBA" id="ARBA00022692"/>
    </source>
</evidence>
<dbReference type="EMBL" id="CP134876">
    <property type="protein sequence ID" value="WNM39004.1"/>
    <property type="molecule type" value="Genomic_DNA"/>
</dbReference>
<feature type="domain" description="Thioredoxin" evidence="13">
    <location>
        <begin position="437"/>
        <end position="617"/>
    </location>
</feature>
<dbReference type="InterPro" id="IPR012336">
    <property type="entry name" value="Thioredoxin-like_fold"/>
</dbReference>
<dbReference type="Proteomes" id="UP001303001">
    <property type="component" value="Chromosome"/>
</dbReference>
<evidence type="ECO:0000256" key="4">
    <source>
        <dbReference type="ARBA" id="ARBA00022449"/>
    </source>
</evidence>
<feature type="transmembrane region" description="Helical" evidence="12">
    <location>
        <begin position="168"/>
        <end position="188"/>
    </location>
</feature>
<feature type="transmembrane region" description="Helical" evidence="12">
    <location>
        <begin position="339"/>
        <end position="360"/>
    </location>
</feature>
<keyword evidence="9 12" id="KW-0406">Ion transport</keyword>
<dbReference type="PANTHER" id="PTHR30341:SF0">
    <property type="entry name" value="NA(+)_H(+) ANTIPORTER NHAA"/>
    <property type="match status" value="1"/>
</dbReference>
<dbReference type="InterPro" id="IPR023171">
    <property type="entry name" value="Na/H_antiporter_dom_sf"/>
</dbReference>
<evidence type="ECO:0000256" key="7">
    <source>
        <dbReference type="ARBA" id="ARBA00022989"/>
    </source>
</evidence>
<feature type="transmembrane region" description="Helical" evidence="12">
    <location>
        <begin position="372"/>
        <end position="396"/>
    </location>
</feature>
<dbReference type="Gene3D" id="1.20.1530.10">
    <property type="entry name" value="Na+/H+ antiporter like domain"/>
    <property type="match status" value="1"/>
</dbReference>
<comment type="catalytic activity">
    <reaction evidence="12">
        <text>Na(+)(in) + 2 H(+)(out) = Na(+)(out) + 2 H(+)(in)</text>
        <dbReference type="Rhea" id="RHEA:29251"/>
        <dbReference type="ChEBI" id="CHEBI:15378"/>
        <dbReference type="ChEBI" id="CHEBI:29101"/>
    </reaction>
</comment>
<dbReference type="PANTHER" id="PTHR30341">
    <property type="entry name" value="SODIUM ION/PROTON ANTIPORTER NHAA-RELATED"/>
    <property type="match status" value="1"/>
</dbReference>